<evidence type="ECO:0000256" key="2">
    <source>
        <dbReference type="ARBA" id="ARBA00022741"/>
    </source>
</evidence>
<dbReference type="Proteomes" id="UP000013827">
    <property type="component" value="Unassembled WGS sequence"/>
</dbReference>
<dbReference type="SUPFAM" id="SSF56059">
    <property type="entry name" value="Glutathione synthetase ATP-binding domain-like"/>
    <property type="match status" value="1"/>
</dbReference>
<accession>A0A0D3IER8</accession>
<keyword evidence="1" id="KW-0436">Ligase</keyword>
<dbReference type="KEGG" id="ehx:EMIHUDRAFT_465353"/>
<dbReference type="GeneID" id="17256019"/>
<evidence type="ECO:0000313" key="7">
    <source>
        <dbReference type="Proteomes" id="UP000013827"/>
    </source>
</evidence>
<dbReference type="RefSeq" id="XP_005762182.1">
    <property type="nucleotide sequence ID" value="XM_005762125.1"/>
</dbReference>
<evidence type="ECO:0000256" key="3">
    <source>
        <dbReference type="ARBA" id="ARBA00022840"/>
    </source>
</evidence>
<dbReference type="InterPro" id="IPR011761">
    <property type="entry name" value="ATP-grasp"/>
</dbReference>
<protein>
    <recommendedName>
        <fullName evidence="5">ATP-grasp domain-containing protein</fullName>
    </recommendedName>
</protein>
<dbReference type="HOGENOM" id="CLU_029016_3_0_1"/>
<dbReference type="PROSITE" id="PS50975">
    <property type="entry name" value="ATP_GRASP"/>
    <property type="match status" value="1"/>
</dbReference>
<organism evidence="6 7">
    <name type="scientific">Emiliania huxleyi (strain CCMP1516)</name>
    <dbReference type="NCBI Taxonomy" id="280463"/>
    <lineage>
        <taxon>Eukaryota</taxon>
        <taxon>Haptista</taxon>
        <taxon>Haptophyta</taxon>
        <taxon>Prymnesiophyceae</taxon>
        <taxon>Isochrysidales</taxon>
        <taxon>Noelaerhabdaceae</taxon>
        <taxon>Emiliania</taxon>
    </lineage>
</organism>
<dbReference type="InterPro" id="IPR052032">
    <property type="entry name" value="ATP-dep_AA_Ligase"/>
</dbReference>
<evidence type="ECO:0000259" key="5">
    <source>
        <dbReference type="PROSITE" id="PS50975"/>
    </source>
</evidence>
<keyword evidence="7" id="KW-1185">Reference proteome</keyword>
<dbReference type="PaxDb" id="2903-EOD09753"/>
<keyword evidence="2 4" id="KW-0547">Nucleotide-binding</keyword>
<dbReference type="PANTHER" id="PTHR43585">
    <property type="entry name" value="FUMIPYRROLE BIOSYNTHESIS PROTEIN C"/>
    <property type="match status" value="1"/>
</dbReference>
<evidence type="ECO:0000256" key="4">
    <source>
        <dbReference type="PROSITE-ProRule" id="PRU00409"/>
    </source>
</evidence>
<evidence type="ECO:0000256" key="1">
    <source>
        <dbReference type="ARBA" id="ARBA00022598"/>
    </source>
</evidence>
<proteinExistence type="predicted"/>
<dbReference type="GO" id="GO:0016874">
    <property type="term" value="F:ligase activity"/>
    <property type="evidence" value="ECO:0007669"/>
    <property type="project" value="UniProtKB-KW"/>
</dbReference>
<reference evidence="6" key="2">
    <citation type="submission" date="2024-10" db="UniProtKB">
        <authorList>
            <consortium name="EnsemblProtists"/>
        </authorList>
    </citation>
    <scope>IDENTIFICATION</scope>
</reference>
<dbReference type="GO" id="GO:0005524">
    <property type="term" value="F:ATP binding"/>
    <property type="evidence" value="ECO:0007669"/>
    <property type="project" value="UniProtKB-UniRule"/>
</dbReference>
<dbReference type="GO" id="GO:0046872">
    <property type="term" value="F:metal ion binding"/>
    <property type="evidence" value="ECO:0007669"/>
    <property type="project" value="InterPro"/>
</dbReference>
<dbReference type="Pfam" id="PF13535">
    <property type="entry name" value="ATP-grasp_4"/>
    <property type="match status" value="1"/>
</dbReference>
<dbReference type="AlphaFoldDB" id="A0A0D3IER8"/>
<dbReference type="eggNOG" id="ENOG502QUGS">
    <property type="taxonomic scope" value="Eukaryota"/>
</dbReference>
<dbReference type="Gene3D" id="3.30.470.20">
    <property type="entry name" value="ATP-grasp fold, B domain"/>
    <property type="match status" value="1"/>
</dbReference>
<evidence type="ECO:0000313" key="6">
    <source>
        <dbReference type="EnsemblProtists" id="EOD09753"/>
    </source>
</evidence>
<dbReference type="EnsemblProtists" id="EOD09753">
    <property type="protein sequence ID" value="EOD09753"/>
    <property type="gene ID" value="EMIHUDRAFT_465353"/>
</dbReference>
<keyword evidence="3 4" id="KW-0067">ATP-binding</keyword>
<name>A0A0D3IER8_EMIH1</name>
<feature type="domain" description="ATP-grasp" evidence="5">
    <location>
        <begin position="124"/>
        <end position="329"/>
    </location>
</feature>
<reference evidence="7" key="1">
    <citation type="journal article" date="2013" name="Nature">
        <title>Pan genome of the phytoplankton Emiliania underpins its global distribution.</title>
        <authorList>
            <person name="Read B.A."/>
            <person name="Kegel J."/>
            <person name="Klute M.J."/>
            <person name="Kuo A."/>
            <person name="Lefebvre S.C."/>
            <person name="Maumus F."/>
            <person name="Mayer C."/>
            <person name="Miller J."/>
            <person name="Monier A."/>
            <person name="Salamov A."/>
            <person name="Young J."/>
            <person name="Aguilar M."/>
            <person name="Claverie J.M."/>
            <person name="Frickenhaus S."/>
            <person name="Gonzalez K."/>
            <person name="Herman E.K."/>
            <person name="Lin Y.C."/>
            <person name="Napier J."/>
            <person name="Ogata H."/>
            <person name="Sarno A.F."/>
            <person name="Shmutz J."/>
            <person name="Schroeder D."/>
            <person name="de Vargas C."/>
            <person name="Verret F."/>
            <person name="von Dassow P."/>
            <person name="Valentin K."/>
            <person name="Van de Peer Y."/>
            <person name="Wheeler G."/>
            <person name="Dacks J.B."/>
            <person name="Delwiche C.F."/>
            <person name="Dyhrman S.T."/>
            <person name="Glockner G."/>
            <person name="John U."/>
            <person name="Richards T."/>
            <person name="Worden A.Z."/>
            <person name="Zhang X."/>
            <person name="Grigoriev I.V."/>
            <person name="Allen A.E."/>
            <person name="Bidle K."/>
            <person name="Borodovsky M."/>
            <person name="Bowler C."/>
            <person name="Brownlee C."/>
            <person name="Cock J.M."/>
            <person name="Elias M."/>
            <person name="Gladyshev V.N."/>
            <person name="Groth M."/>
            <person name="Guda C."/>
            <person name="Hadaegh A."/>
            <person name="Iglesias-Rodriguez M.D."/>
            <person name="Jenkins J."/>
            <person name="Jones B.M."/>
            <person name="Lawson T."/>
            <person name="Leese F."/>
            <person name="Lindquist E."/>
            <person name="Lobanov A."/>
            <person name="Lomsadze A."/>
            <person name="Malik S.B."/>
            <person name="Marsh M.E."/>
            <person name="Mackinder L."/>
            <person name="Mock T."/>
            <person name="Mueller-Roeber B."/>
            <person name="Pagarete A."/>
            <person name="Parker M."/>
            <person name="Probert I."/>
            <person name="Quesneville H."/>
            <person name="Raines C."/>
            <person name="Rensing S.A."/>
            <person name="Riano-Pachon D.M."/>
            <person name="Richier S."/>
            <person name="Rokitta S."/>
            <person name="Shiraiwa Y."/>
            <person name="Soanes D.M."/>
            <person name="van der Giezen M."/>
            <person name="Wahlund T.M."/>
            <person name="Williams B."/>
            <person name="Wilson W."/>
            <person name="Wolfe G."/>
            <person name="Wurch L.L."/>
        </authorList>
    </citation>
    <scope>NUCLEOTIDE SEQUENCE</scope>
</reference>
<sequence>MPAELESATTVDSAGNTVTAASATAMSGGKLETLCVAIVDPISTGACLAKHLSSQGYRLCRVFSDTIPDSVKALVAAGLEVDWEVTIQHEGRVASTLAALRGVGVTHLLVGSEPGVSLHAELSAAFAGGAALSLPREALELRRNKYLQSEAIRSAGCDAAVVKPVEGAGSDGVTICNSAAEVRLAFGKLEGTKNILGLDNYAVLCQEYLEGDEWVVDTVSRAGEHKVVALWKYDKRDYHGSPVVYHGMRLHNVEADEPLLRGMVAYVTAVLDALGITDGAMHSEIMATARGPVLVEVNCRLHGGEGIWLPIAEACLGYTQVSALCDSAFAPPAFASLPATPRSPLLKHGAWVTIRSPADGTITAVHHEKLARIRALPSFLGEYCAPCIKVGCRIRQTVDATTVHADAATLEADYRVAQQLIDEGLFAFTPAAAGEKDVVRVETPKGPRFSYQLSEQEQVQNSLWGLQHIWRPLEENSGAVPLRKLRAVRRSGWRF</sequence>
<dbReference type="PANTHER" id="PTHR43585:SF2">
    <property type="entry name" value="ATP-GRASP ENZYME FSQD"/>
    <property type="match status" value="1"/>
</dbReference>